<gene>
    <name evidence="8" type="ORF">DTO57_09505</name>
</gene>
<organism evidence="8 9">
    <name type="scientific">Microbacterium sorbitolivorans</name>
    <dbReference type="NCBI Taxonomy" id="1867410"/>
    <lineage>
        <taxon>Bacteria</taxon>
        <taxon>Bacillati</taxon>
        <taxon>Actinomycetota</taxon>
        <taxon>Actinomycetes</taxon>
        <taxon>Micrococcales</taxon>
        <taxon>Microbacteriaceae</taxon>
        <taxon>Microbacterium</taxon>
    </lineage>
</organism>
<comment type="subcellular location">
    <subcellularLocation>
        <location evidence="1">Cell membrane</location>
        <topology evidence="1">Multi-pass membrane protein</topology>
    </subcellularLocation>
</comment>
<comment type="caution">
    <text evidence="8">The sequence shown here is derived from an EMBL/GenBank/DDBJ whole genome shotgun (WGS) entry which is preliminary data.</text>
</comment>
<evidence type="ECO:0000256" key="4">
    <source>
        <dbReference type="ARBA" id="ARBA00022989"/>
    </source>
</evidence>
<evidence type="ECO:0000256" key="5">
    <source>
        <dbReference type="ARBA" id="ARBA00023136"/>
    </source>
</evidence>
<evidence type="ECO:0000259" key="7">
    <source>
        <dbReference type="Pfam" id="PF00482"/>
    </source>
</evidence>
<dbReference type="InterPro" id="IPR018076">
    <property type="entry name" value="T2SS_GspF_dom"/>
</dbReference>
<keyword evidence="9" id="KW-1185">Reference proteome</keyword>
<keyword evidence="2" id="KW-1003">Cell membrane</keyword>
<evidence type="ECO:0000256" key="6">
    <source>
        <dbReference type="SAM" id="Phobius"/>
    </source>
</evidence>
<keyword evidence="3 6" id="KW-0812">Transmembrane</keyword>
<evidence type="ECO:0000256" key="1">
    <source>
        <dbReference type="ARBA" id="ARBA00004651"/>
    </source>
</evidence>
<feature type="transmembrane region" description="Helical" evidence="6">
    <location>
        <begin position="146"/>
        <end position="166"/>
    </location>
</feature>
<proteinExistence type="predicted"/>
<evidence type="ECO:0000313" key="8">
    <source>
        <dbReference type="EMBL" id="RCK58716.1"/>
    </source>
</evidence>
<dbReference type="Proteomes" id="UP000253508">
    <property type="component" value="Unassembled WGS sequence"/>
</dbReference>
<keyword evidence="4 6" id="KW-1133">Transmembrane helix</keyword>
<evidence type="ECO:0000256" key="3">
    <source>
        <dbReference type="ARBA" id="ARBA00022692"/>
    </source>
</evidence>
<dbReference type="AlphaFoldDB" id="A0A367XYL6"/>
<accession>A0A367XYL6</accession>
<dbReference type="PANTHER" id="PTHR35007:SF4">
    <property type="entry name" value="CONSERVED TRANSMEMBRANE PROTEIN-RELATED"/>
    <property type="match status" value="1"/>
</dbReference>
<dbReference type="PANTHER" id="PTHR35007">
    <property type="entry name" value="INTEGRAL MEMBRANE PROTEIN-RELATED"/>
    <property type="match status" value="1"/>
</dbReference>
<dbReference type="RefSeq" id="WP_114118355.1">
    <property type="nucleotide sequence ID" value="NZ_BMHU01000002.1"/>
</dbReference>
<reference evidence="8 9" key="1">
    <citation type="submission" date="2018-07" db="EMBL/GenBank/DDBJ databases">
        <title>Microbacterium endoborsara sp. nov., a novel actinobacterium isolated from Borszczowia aralocaspica.</title>
        <authorList>
            <person name="An D."/>
        </authorList>
    </citation>
    <scope>NUCLEOTIDE SEQUENCE [LARGE SCALE GENOMIC DNA]</scope>
    <source>
        <strain evidence="8 9">C1.15228</strain>
    </source>
</reference>
<keyword evidence="5 6" id="KW-0472">Membrane</keyword>
<name>A0A367XYL6_9MICO</name>
<feature type="domain" description="Type II secretion system protein GspF" evidence="7">
    <location>
        <begin position="16"/>
        <end position="134"/>
    </location>
</feature>
<dbReference type="Pfam" id="PF00482">
    <property type="entry name" value="T2SSF"/>
    <property type="match status" value="1"/>
</dbReference>
<evidence type="ECO:0000313" key="9">
    <source>
        <dbReference type="Proteomes" id="UP000253508"/>
    </source>
</evidence>
<feature type="transmembrane region" description="Helical" evidence="6">
    <location>
        <begin position="123"/>
        <end position="140"/>
    </location>
</feature>
<feature type="transmembrane region" description="Helical" evidence="6">
    <location>
        <begin position="269"/>
        <end position="294"/>
    </location>
</feature>
<dbReference type="OrthoDB" id="3267562at2"/>
<dbReference type="GO" id="GO:0005886">
    <property type="term" value="C:plasma membrane"/>
    <property type="evidence" value="ECO:0007669"/>
    <property type="project" value="UniProtKB-SubCell"/>
</dbReference>
<dbReference type="EMBL" id="QORO01000003">
    <property type="protein sequence ID" value="RCK58716.1"/>
    <property type="molecule type" value="Genomic_DNA"/>
</dbReference>
<evidence type="ECO:0000256" key="2">
    <source>
        <dbReference type="ARBA" id="ARBA00022475"/>
    </source>
</evidence>
<sequence length="304" mass="31633">MTRARAVDADPSGTLLSLAVLLSAGGGPTASWRHLAESGDEHAREVVRLIDRGEAVPDAIAERATQTGDESWGDVAAAWSVAETVGAPLADTLRVVADSVRDDVELRADVRVALAEPTASARLMMWLPLLGLIVGAGLGLDTIGVLFRTPAGAACLVTGVVLILLARRWTKRLVRAAQPDPGTPGMHEELLAAALSGGVSVRRAREVLAMCDEYTPSATRGSADADRVLELSHAAGVPAVELLRAAALRARSLARADGRMRGARLGTRLLIPMGVCTLPAFLLLGVAPMLISIVTSTPLPTFAG</sequence>
<protein>
    <submittedName>
        <fullName evidence="8">Pilus assembly protein TadB</fullName>
    </submittedName>
</protein>